<dbReference type="Proteomes" id="UP000031036">
    <property type="component" value="Unassembled WGS sequence"/>
</dbReference>
<evidence type="ECO:0000313" key="3">
    <source>
        <dbReference type="Proteomes" id="UP000031036"/>
    </source>
</evidence>
<feature type="region of interest" description="Disordered" evidence="1">
    <location>
        <begin position="224"/>
        <end position="275"/>
    </location>
</feature>
<evidence type="ECO:0000313" key="2">
    <source>
        <dbReference type="EMBL" id="KHN84748.1"/>
    </source>
</evidence>
<feature type="compositionally biased region" description="Basic and acidic residues" evidence="1">
    <location>
        <begin position="224"/>
        <end position="234"/>
    </location>
</feature>
<gene>
    <name evidence="2" type="ORF">Tcan_04291</name>
</gene>
<protein>
    <submittedName>
        <fullName evidence="2">Uncharacterized protein</fullName>
    </submittedName>
</protein>
<keyword evidence="3" id="KW-1185">Reference proteome</keyword>
<dbReference type="AlphaFoldDB" id="A0A0B2VSW2"/>
<proteinExistence type="predicted"/>
<organism evidence="2 3">
    <name type="scientific">Toxocara canis</name>
    <name type="common">Canine roundworm</name>
    <dbReference type="NCBI Taxonomy" id="6265"/>
    <lineage>
        <taxon>Eukaryota</taxon>
        <taxon>Metazoa</taxon>
        <taxon>Ecdysozoa</taxon>
        <taxon>Nematoda</taxon>
        <taxon>Chromadorea</taxon>
        <taxon>Rhabditida</taxon>
        <taxon>Spirurina</taxon>
        <taxon>Ascaridomorpha</taxon>
        <taxon>Ascaridoidea</taxon>
        <taxon>Toxocaridae</taxon>
        <taxon>Toxocara</taxon>
    </lineage>
</organism>
<reference evidence="2 3" key="1">
    <citation type="submission" date="2014-11" db="EMBL/GenBank/DDBJ databases">
        <title>Genetic blueprint of the zoonotic pathogen Toxocara canis.</title>
        <authorList>
            <person name="Zhu X.-Q."/>
            <person name="Korhonen P.K."/>
            <person name="Cai H."/>
            <person name="Young N.D."/>
            <person name="Nejsum P."/>
            <person name="von Samson-Himmelstjerna G."/>
            <person name="Boag P.R."/>
            <person name="Tan P."/>
            <person name="Li Q."/>
            <person name="Min J."/>
            <person name="Yang Y."/>
            <person name="Wang X."/>
            <person name="Fang X."/>
            <person name="Hall R.S."/>
            <person name="Hofmann A."/>
            <person name="Sternberg P.W."/>
            <person name="Jex A.R."/>
            <person name="Gasser R.B."/>
        </authorList>
    </citation>
    <scope>NUCLEOTIDE SEQUENCE [LARGE SCALE GENOMIC DNA]</scope>
    <source>
        <strain evidence="2">PN_DK_2014</strain>
    </source>
</reference>
<dbReference type="EMBL" id="JPKZ01000903">
    <property type="protein sequence ID" value="KHN84748.1"/>
    <property type="molecule type" value="Genomic_DNA"/>
</dbReference>
<sequence>MVPTQCSRESTKLTGAAITDFNNNNNQPDVAVNGFEDSGYGYGDCKEAVNGVQMNIPLETRTNNASTFVDGEAAVLHSDSSEVARFERVIQGVQSLLESRNKRVETLSKATEGENSGGKQDSKVITTGSKRALLNKDSFYWLDHVDMTTLFDANAIAIMNNDKRESCSAQNENIEDDEGEEIRRFLEDMIDRRLQIVDVPVVTDSYHPWQEVGIQLLRDSRERITNGANEREGGDDGGPPRKRRKPNDSNCSDSEEERSRVQQAAVPVDFVRKFQ</sequence>
<comment type="caution">
    <text evidence="2">The sequence shown here is derived from an EMBL/GenBank/DDBJ whole genome shotgun (WGS) entry which is preliminary data.</text>
</comment>
<accession>A0A0B2VSW2</accession>
<evidence type="ECO:0000256" key="1">
    <source>
        <dbReference type="SAM" id="MobiDB-lite"/>
    </source>
</evidence>
<name>A0A0B2VSW2_TOXCA</name>